<reference evidence="1" key="1">
    <citation type="journal article" date="2015" name="Nature">
        <title>Complex archaea that bridge the gap between prokaryotes and eukaryotes.</title>
        <authorList>
            <person name="Spang A."/>
            <person name="Saw J.H."/>
            <person name="Jorgensen S.L."/>
            <person name="Zaremba-Niedzwiedzka K."/>
            <person name="Martijn J."/>
            <person name="Lind A.E."/>
            <person name="van Eijk R."/>
            <person name="Schleper C."/>
            <person name="Guy L."/>
            <person name="Ettema T.J."/>
        </authorList>
    </citation>
    <scope>NUCLEOTIDE SEQUENCE</scope>
</reference>
<accession>A0A0F8YQX0</accession>
<sequence>NSNPTILDFANATDPSGKITAVVEILSETNEILPDMTWIEGNLPTGHLTTVLTGLPEPTWRALYQGVQPTKSTRAQVTDLTGMLEAYSEVDVALADLSSNKQAFRLQEDRSKISGMSNEMANTLFFGNEDTEPSAFTGLAPRFNSLSAENADNIIQPATPGTGSDNRSIWLLVWGPNTVHGIIPQGSMAGIKVDDLGEMTIQDASDGSNTGRMQAYVTHYRWDAGLSLRDWRYVVRIANIDFSALLADASTGPNLPRLMFEAMDIIPNLSAGRPVFYMARGVKTILRQQMPNYEISRICPSVKSVACVSIASRACPSSGAMLWLSMKP</sequence>
<dbReference type="EMBL" id="LAZR01064951">
    <property type="protein sequence ID" value="KKK56524.1"/>
    <property type="molecule type" value="Genomic_DNA"/>
</dbReference>
<organism evidence="1">
    <name type="scientific">marine sediment metagenome</name>
    <dbReference type="NCBI Taxonomy" id="412755"/>
    <lineage>
        <taxon>unclassified sequences</taxon>
        <taxon>metagenomes</taxon>
        <taxon>ecological metagenomes</taxon>
    </lineage>
</organism>
<name>A0A0F8YQX0_9ZZZZ</name>
<dbReference type="NCBIfam" id="NF045672">
    <property type="entry name" value="MCP_gp7_epsi_15"/>
    <property type="match status" value="1"/>
</dbReference>
<gene>
    <name evidence="1" type="ORF">LCGC14_3063660</name>
</gene>
<dbReference type="InterPro" id="IPR048813">
    <property type="entry name" value="GP7-like"/>
</dbReference>
<protein>
    <submittedName>
        <fullName evidence="1">Uncharacterized protein</fullName>
    </submittedName>
</protein>
<feature type="non-terminal residue" evidence="1">
    <location>
        <position position="1"/>
    </location>
</feature>
<proteinExistence type="predicted"/>
<dbReference type="AlphaFoldDB" id="A0A0F8YQX0"/>
<comment type="caution">
    <text evidence="1">The sequence shown here is derived from an EMBL/GenBank/DDBJ whole genome shotgun (WGS) entry which is preliminary data.</text>
</comment>
<evidence type="ECO:0000313" key="1">
    <source>
        <dbReference type="EMBL" id="KKK56524.1"/>
    </source>
</evidence>
<dbReference type="Pfam" id="PF20911">
    <property type="entry name" value="GP7"/>
    <property type="match status" value="1"/>
</dbReference>